<organism evidence="1 2">
    <name type="scientific">Blautia hydrogenotrophica (strain DSM 10507 / JCM 14656 / S5a33)</name>
    <name type="common">Ruminococcus hydrogenotrophicus</name>
    <dbReference type="NCBI Taxonomy" id="476272"/>
    <lineage>
        <taxon>Bacteria</taxon>
        <taxon>Bacillati</taxon>
        <taxon>Bacillota</taxon>
        <taxon>Clostridia</taxon>
        <taxon>Lachnospirales</taxon>
        <taxon>Lachnospiraceae</taxon>
        <taxon>Blautia</taxon>
    </lineage>
</organism>
<dbReference type="EMBL" id="ACBZ01000090">
    <property type="protein sequence ID" value="EEG49310.1"/>
    <property type="molecule type" value="Genomic_DNA"/>
</dbReference>
<gene>
    <name evidence="1" type="ORF">RUMHYD_01783</name>
</gene>
<proteinExistence type="predicted"/>
<keyword evidence="2" id="KW-1185">Reference proteome</keyword>
<evidence type="ECO:0000313" key="2">
    <source>
        <dbReference type="Proteomes" id="UP000003100"/>
    </source>
</evidence>
<comment type="caution">
    <text evidence="1">The sequence shown here is derived from an EMBL/GenBank/DDBJ whole genome shotgun (WGS) entry which is preliminary data.</text>
</comment>
<name>C0CLP8_BLAHS</name>
<evidence type="ECO:0000313" key="1">
    <source>
        <dbReference type="EMBL" id="EEG49310.1"/>
    </source>
</evidence>
<dbReference type="AlphaFoldDB" id="C0CLP8"/>
<reference evidence="1 2" key="1">
    <citation type="submission" date="2009-01" db="EMBL/GenBank/DDBJ databases">
        <authorList>
            <person name="Fulton L."/>
            <person name="Clifton S."/>
            <person name="Fulton B."/>
            <person name="Xu J."/>
            <person name="Minx P."/>
            <person name="Pepin K.H."/>
            <person name="Johnson M."/>
            <person name="Bhonagiri V."/>
            <person name="Nash W.E."/>
            <person name="Mardis E.R."/>
            <person name="Wilson R.K."/>
        </authorList>
    </citation>
    <scope>NUCLEOTIDE SEQUENCE [LARGE SCALE GENOMIC DNA]</scope>
    <source>
        <strain evidence="2">DSM 10507 / JCM 14656 / S5a33</strain>
    </source>
</reference>
<dbReference type="eggNOG" id="ENOG502ZGQ2">
    <property type="taxonomic scope" value="Bacteria"/>
</dbReference>
<dbReference type="HOGENOM" id="CLU_1692097_0_0_9"/>
<reference evidence="1 2" key="2">
    <citation type="submission" date="2009-02" db="EMBL/GenBank/DDBJ databases">
        <title>Draft genome sequence of Blautia hydrogenotrophica DSM 10507 (Ruminococcus hydrogenotrophicus DSM 10507).</title>
        <authorList>
            <person name="Sudarsanam P."/>
            <person name="Ley R."/>
            <person name="Guruge J."/>
            <person name="Turnbaugh P.J."/>
            <person name="Mahowald M."/>
            <person name="Liep D."/>
            <person name="Gordon J."/>
        </authorList>
    </citation>
    <scope>NUCLEOTIDE SEQUENCE [LARGE SCALE GENOMIC DNA]</scope>
    <source>
        <strain evidence="2">DSM 10507 / JCM 14656 / S5a33</strain>
    </source>
</reference>
<sequence length="155" mass="18216">MQYHVFIFIKINEHWENDMKSITANIGEKIEVKDNNGDVMGYFYFNPADPDIIRRCNVVQDKLNELTNSISDKGDINELEKVNLEIRKQMQFLLGESAGDTFFRYNSPLAITDEGILYAVYIFDIIYEFIRTEVNARSKKVKEAMEKYTRKYSDD</sequence>
<accession>C0CLP8</accession>
<dbReference type="PATRIC" id="fig|476272.21.peg.2160"/>
<protein>
    <submittedName>
        <fullName evidence="1">Uncharacterized protein</fullName>
    </submittedName>
</protein>
<dbReference type="Proteomes" id="UP000003100">
    <property type="component" value="Unassembled WGS sequence"/>
</dbReference>